<proteinExistence type="predicted"/>
<evidence type="ECO:0000313" key="1">
    <source>
        <dbReference type="EMBL" id="KAJ3007029.1"/>
    </source>
</evidence>
<gene>
    <name evidence="1" type="ORF">NUW54_g3704</name>
</gene>
<keyword evidence="2" id="KW-1185">Reference proteome</keyword>
<comment type="caution">
    <text evidence="1">The sequence shown here is derived from an EMBL/GenBank/DDBJ whole genome shotgun (WGS) entry which is preliminary data.</text>
</comment>
<reference evidence="1" key="1">
    <citation type="submission" date="2022-08" db="EMBL/GenBank/DDBJ databases">
        <title>Genome Sequence of Pycnoporus sanguineus.</title>
        <authorList>
            <person name="Buettner E."/>
        </authorList>
    </citation>
    <scope>NUCLEOTIDE SEQUENCE</scope>
    <source>
        <strain evidence="1">CG-C14</strain>
    </source>
</reference>
<dbReference type="Proteomes" id="UP001144978">
    <property type="component" value="Unassembled WGS sequence"/>
</dbReference>
<accession>A0ACC1Q252</accession>
<dbReference type="EMBL" id="JANSHE010000792">
    <property type="protein sequence ID" value="KAJ3007029.1"/>
    <property type="molecule type" value="Genomic_DNA"/>
</dbReference>
<evidence type="ECO:0000313" key="2">
    <source>
        <dbReference type="Proteomes" id="UP001144978"/>
    </source>
</evidence>
<sequence>MSMWEPCARTGRTAASVDRRLLDRSATGAERLSDGTNATDGRAMMGVLVAGLPLSTAFPLPSVASLRSCCHRAAQSPRVFPRSVPVRPHPRTHRYGYGGRYGDAGRGRSALASESEDPTGADRDPDALPPSSPSTLPVSVSSDCNVWTDTDGDPECSSGSGQESGVPFPLAGDRADDAEEDWGAEDEEAAAENKRYMIELPLQTPFPANPVLRRRVRRASEKIERQVSRGWAR</sequence>
<name>A0ACC1Q252_9APHY</name>
<organism evidence="1 2">
    <name type="scientific">Trametes sanguinea</name>
    <dbReference type="NCBI Taxonomy" id="158606"/>
    <lineage>
        <taxon>Eukaryota</taxon>
        <taxon>Fungi</taxon>
        <taxon>Dikarya</taxon>
        <taxon>Basidiomycota</taxon>
        <taxon>Agaricomycotina</taxon>
        <taxon>Agaricomycetes</taxon>
        <taxon>Polyporales</taxon>
        <taxon>Polyporaceae</taxon>
        <taxon>Trametes</taxon>
    </lineage>
</organism>
<protein>
    <submittedName>
        <fullName evidence="1">Uncharacterized protein</fullName>
    </submittedName>
</protein>